<dbReference type="InterPro" id="IPR051992">
    <property type="entry name" value="OxStress_Response_Reg"/>
</dbReference>
<dbReference type="EMBL" id="JBBNAG010000010">
    <property type="protein sequence ID" value="KAK9099817.1"/>
    <property type="molecule type" value="Genomic_DNA"/>
</dbReference>
<dbReference type="GO" id="GO:0006950">
    <property type="term" value="P:response to stress"/>
    <property type="evidence" value="ECO:0007669"/>
    <property type="project" value="UniProtKB-ARBA"/>
</dbReference>
<feature type="region of interest" description="Disordered" evidence="3">
    <location>
        <begin position="54"/>
        <end position="76"/>
    </location>
</feature>
<evidence type="ECO:0000256" key="3">
    <source>
        <dbReference type="SAM" id="MobiDB-lite"/>
    </source>
</evidence>
<sequence>MSVSLVLGSRDVSVGPAAAAGDRGGVGDQRVAVSSLLKKNLCFVRKSFDFDEESDEEEEEISSQESELEVSENEDDEKVEIKLKGALSSMNSLEESLPIKRGLSNFFNGKSKSFANFSEVSSISDLAKLDNPFNKRRRTLIARSRAIRPIKSSLCFASVVHSVLTNEDDNDNYNDHL</sequence>
<dbReference type="AlphaFoldDB" id="A0AAP0EX79"/>
<gene>
    <name evidence="4" type="ORF">Scep_023247</name>
</gene>
<organism evidence="4 5">
    <name type="scientific">Stephania cephalantha</name>
    <dbReference type="NCBI Taxonomy" id="152367"/>
    <lineage>
        <taxon>Eukaryota</taxon>
        <taxon>Viridiplantae</taxon>
        <taxon>Streptophyta</taxon>
        <taxon>Embryophyta</taxon>
        <taxon>Tracheophyta</taxon>
        <taxon>Spermatophyta</taxon>
        <taxon>Magnoliopsida</taxon>
        <taxon>Ranunculales</taxon>
        <taxon>Menispermaceae</taxon>
        <taxon>Menispermoideae</taxon>
        <taxon>Cissampelideae</taxon>
        <taxon>Stephania</taxon>
    </lineage>
</organism>
<reference evidence="4 5" key="1">
    <citation type="submission" date="2024-01" db="EMBL/GenBank/DDBJ databases">
        <title>Genome assemblies of Stephania.</title>
        <authorList>
            <person name="Yang L."/>
        </authorList>
    </citation>
    <scope>NUCLEOTIDE SEQUENCE [LARGE SCALE GENOMIC DNA]</scope>
    <source>
        <strain evidence="4">JXDWG</strain>
        <tissue evidence="4">Leaf</tissue>
    </source>
</reference>
<dbReference type="PANTHER" id="PTHR33172:SF91">
    <property type="entry name" value="PROTEIN OXIDATIVE STRESS 3 LIKE 5"/>
    <property type="match status" value="1"/>
</dbReference>
<comment type="caution">
    <text evidence="4">The sequence shown here is derived from an EMBL/GenBank/DDBJ whole genome shotgun (WGS) entry which is preliminary data.</text>
</comment>
<accession>A0AAP0EX79</accession>
<keyword evidence="2" id="KW-0539">Nucleus</keyword>
<evidence type="ECO:0000256" key="1">
    <source>
        <dbReference type="ARBA" id="ARBA00004123"/>
    </source>
</evidence>
<dbReference type="PANTHER" id="PTHR33172">
    <property type="entry name" value="OS08G0516900 PROTEIN"/>
    <property type="match status" value="1"/>
</dbReference>
<dbReference type="GO" id="GO:0005634">
    <property type="term" value="C:nucleus"/>
    <property type="evidence" value="ECO:0007669"/>
    <property type="project" value="UniProtKB-SubCell"/>
</dbReference>
<protein>
    <submittedName>
        <fullName evidence="4">Uncharacterized protein</fullName>
    </submittedName>
</protein>
<dbReference type="Proteomes" id="UP001419268">
    <property type="component" value="Unassembled WGS sequence"/>
</dbReference>
<evidence type="ECO:0000313" key="4">
    <source>
        <dbReference type="EMBL" id="KAK9099817.1"/>
    </source>
</evidence>
<proteinExistence type="predicted"/>
<evidence type="ECO:0000256" key="2">
    <source>
        <dbReference type="ARBA" id="ARBA00023242"/>
    </source>
</evidence>
<comment type="subcellular location">
    <subcellularLocation>
        <location evidence="1">Nucleus</location>
    </subcellularLocation>
</comment>
<evidence type="ECO:0000313" key="5">
    <source>
        <dbReference type="Proteomes" id="UP001419268"/>
    </source>
</evidence>
<keyword evidence="5" id="KW-1185">Reference proteome</keyword>
<name>A0AAP0EX79_9MAGN</name>